<gene>
    <name evidence="1" type="ORF">ACFPOD_01610</name>
</gene>
<dbReference type="Proteomes" id="UP001596107">
    <property type="component" value="Unassembled WGS sequence"/>
</dbReference>
<reference evidence="2" key="1">
    <citation type="journal article" date="2019" name="Int. J. Syst. Evol. Microbiol.">
        <title>The Global Catalogue of Microorganisms (GCM) 10K type strain sequencing project: providing services to taxonomists for standard genome sequencing and annotation.</title>
        <authorList>
            <consortium name="The Broad Institute Genomics Platform"/>
            <consortium name="The Broad Institute Genome Sequencing Center for Infectious Disease"/>
            <person name="Wu L."/>
            <person name="Ma J."/>
        </authorList>
    </citation>
    <scope>NUCLEOTIDE SEQUENCE [LARGE SCALE GENOMIC DNA]</scope>
    <source>
        <strain evidence="2">JCM 3366</strain>
    </source>
</reference>
<dbReference type="EMBL" id="JBHSNB010000001">
    <property type="protein sequence ID" value="MFC5583792.1"/>
    <property type="molecule type" value="Genomic_DNA"/>
</dbReference>
<name>A0ABW0T3U7_9HYPH</name>
<evidence type="ECO:0000313" key="1">
    <source>
        <dbReference type="EMBL" id="MFC5583792.1"/>
    </source>
</evidence>
<sequence length="116" mass="13200">MNDYDVKVTGTKKPSKRPHIILRILDAPWDLTVAALKRPRVWLLLGGIWFACNVGTPHIGSEYQCRYPVRPGQPCQSFDYCTYHGFQGRRVVVPVGSETCGLFKLIPPDWEKLAEE</sequence>
<proteinExistence type="predicted"/>
<organism evidence="1 2">
    <name type="scientific">Nitratireductor kimnyeongensis</name>
    <dbReference type="NCBI Taxonomy" id="430679"/>
    <lineage>
        <taxon>Bacteria</taxon>
        <taxon>Pseudomonadati</taxon>
        <taxon>Pseudomonadota</taxon>
        <taxon>Alphaproteobacteria</taxon>
        <taxon>Hyphomicrobiales</taxon>
        <taxon>Phyllobacteriaceae</taxon>
        <taxon>Nitratireductor</taxon>
    </lineage>
</organism>
<dbReference type="RefSeq" id="WP_223020352.1">
    <property type="nucleotide sequence ID" value="NZ_CP078143.1"/>
</dbReference>
<comment type="caution">
    <text evidence="1">The sequence shown here is derived from an EMBL/GenBank/DDBJ whole genome shotgun (WGS) entry which is preliminary data.</text>
</comment>
<accession>A0ABW0T3U7</accession>
<protein>
    <submittedName>
        <fullName evidence="1">Uncharacterized protein</fullName>
    </submittedName>
</protein>
<keyword evidence="2" id="KW-1185">Reference proteome</keyword>
<evidence type="ECO:0000313" key="2">
    <source>
        <dbReference type="Proteomes" id="UP001596107"/>
    </source>
</evidence>